<name>A0ABS4RFC1_9BACI</name>
<dbReference type="Proteomes" id="UP001519293">
    <property type="component" value="Unassembled WGS sequence"/>
</dbReference>
<comment type="caution">
    <text evidence="1">The sequence shown here is derived from an EMBL/GenBank/DDBJ whole genome shotgun (WGS) entry which is preliminary data.</text>
</comment>
<sequence>MALQLGATLTRKIEIESPKDLWVGETTETLIGQEIRGILNKRKKTGSY</sequence>
<evidence type="ECO:0000313" key="2">
    <source>
        <dbReference type="Proteomes" id="UP001519293"/>
    </source>
</evidence>
<keyword evidence="2" id="KW-1185">Reference proteome</keyword>
<organism evidence="1 2">
    <name type="scientific">Cytobacillus eiseniae</name>
    <dbReference type="NCBI Taxonomy" id="762947"/>
    <lineage>
        <taxon>Bacteria</taxon>
        <taxon>Bacillati</taxon>
        <taxon>Bacillota</taxon>
        <taxon>Bacilli</taxon>
        <taxon>Bacillales</taxon>
        <taxon>Bacillaceae</taxon>
        <taxon>Cytobacillus</taxon>
    </lineage>
</organism>
<dbReference type="EMBL" id="JAGIKZ010000010">
    <property type="protein sequence ID" value="MBP2241597.1"/>
    <property type="molecule type" value="Genomic_DNA"/>
</dbReference>
<dbReference type="RefSeq" id="WP_157087893.1">
    <property type="nucleotide sequence ID" value="NZ_JAGIKZ010000010.1"/>
</dbReference>
<protein>
    <submittedName>
        <fullName evidence="1">Uncharacterized protein</fullName>
    </submittedName>
</protein>
<reference evidence="1 2" key="1">
    <citation type="submission" date="2021-03" db="EMBL/GenBank/DDBJ databases">
        <title>Genomic Encyclopedia of Type Strains, Phase IV (KMG-IV): sequencing the most valuable type-strain genomes for metagenomic binning, comparative biology and taxonomic classification.</title>
        <authorList>
            <person name="Goeker M."/>
        </authorList>
    </citation>
    <scope>NUCLEOTIDE SEQUENCE [LARGE SCALE GENOMIC DNA]</scope>
    <source>
        <strain evidence="1 2">DSM 26675</strain>
    </source>
</reference>
<accession>A0ABS4RFC1</accession>
<proteinExistence type="predicted"/>
<gene>
    <name evidence="1" type="ORF">J2Z40_002160</name>
</gene>
<evidence type="ECO:0000313" key="1">
    <source>
        <dbReference type="EMBL" id="MBP2241597.1"/>
    </source>
</evidence>